<sequence>MPTRARPFIALLPTLLASAALLSGCSTTRLTAALDDGSGAPLPGIPYRLPTKAVVVDTTWLLDSCTIAPMKGSYDQITVGFATTATIGEQLGEGERLVLDYTKMATTFKTSKIDVSYWKVGEGKAARQTALLKSINAEIKGEEPAALEAGIKAAGSIASLALGLPAIPGQGNAPRNAQGESLPALVCNPTLFAPIGGAGEAGHITRLKRAPARLKEITQAVADATLQLSAIRTRTLGTLSDRDQQAFDSLNAQVEKLDRERDALTKDAALITAAFGIKRSVTHSPGAPAAGSISPVTLARIAPPAEKVLALISKAICNPAVVPTAGDCAPYIEDAFEKQKTSVVAIATDLTVDLNMHPPLAALPTLARNGTAALKDAAAKGIAYREPVALRFSLDLPALVNADPTQVARRAAETLADATIVVPQLGTISFLPLQSGFGEKVELKAEFEPDGMPIRTAHGKIEAGGTALLKSLQSGADTVAGLVDVSKAKADAKAKEAAGSELANLNARIELLTAQNKIATLEKAATPDPAAADRAAELEILRFDKEKAELRRAIAKATAP</sequence>
<feature type="coiled-coil region" evidence="1">
    <location>
        <begin position="495"/>
        <end position="524"/>
    </location>
</feature>
<keyword evidence="4" id="KW-1185">Reference proteome</keyword>
<comment type="caution">
    <text evidence="3">The sequence shown here is derived from an EMBL/GenBank/DDBJ whole genome shotgun (WGS) entry which is preliminary data.</text>
</comment>
<protein>
    <submittedName>
        <fullName evidence="3">Uncharacterized protein</fullName>
    </submittedName>
</protein>
<evidence type="ECO:0000256" key="2">
    <source>
        <dbReference type="SAM" id="SignalP"/>
    </source>
</evidence>
<feature type="signal peptide" evidence="2">
    <location>
        <begin position="1"/>
        <end position="19"/>
    </location>
</feature>
<evidence type="ECO:0000313" key="3">
    <source>
        <dbReference type="EMBL" id="OYQ23857.1"/>
    </source>
</evidence>
<dbReference type="PROSITE" id="PS51257">
    <property type="entry name" value="PROKAR_LIPOPROTEIN"/>
    <property type="match status" value="1"/>
</dbReference>
<accession>A0A255Y3M1</accession>
<name>A0A255Y3M1_9SPHN</name>
<reference evidence="3 4" key="1">
    <citation type="submission" date="2017-07" db="EMBL/GenBank/DDBJ databases">
        <title>Sandarakinorhabdus cyanobacteriorum sp. nov., a novel bacterium isolated from cyanobacterial aggregates in a eutrophic lake.</title>
        <authorList>
            <person name="Cai H."/>
        </authorList>
    </citation>
    <scope>NUCLEOTIDE SEQUENCE [LARGE SCALE GENOMIC DNA]</scope>
    <source>
        <strain evidence="3 4">TH057</strain>
    </source>
</reference>
<dbReference type="RefSeq" id="WP_094475301.1">
    <property type="nucleotide sequence ID" value="NZ_NOXT01000128.1"/>
</dbReference>
<feature type="coiled-coil region" evidence="1">
    <location>
        <begin position="240"/>
        <end position="267"/>
    </location>
</feature>
<dbReference type="Proteomes" id="UP000216991">
    <property type="component" value="Unassembled WGS sequence"/>
</dbReference>
<proteinExistence type="predicted"/>
<gene>
    <name evidence="3" type="ORF">CHU93_16830</name>
</gene>
<dbReference type="AlphaFoldDB" id="A0A255Y3M1"/>
<keyword evidence="2" id="KW-0732">Signal</keyword>
<evidence type="ECO:0000313" key="4">
    <source>
        <dbReference type="Proteomes" id="UP000216991"/>
    </source>
</evidence>
<keyword evidence="1" id="KW-0175">Coiled coil</keyword>
<evidence type="ECO:0000256" key="1">
    <source>
        <dbReference type="SAM" id="Coils"/>
    </source>
</evidence>
<feature type="chain" id="PRO_5013146617" evidence="2">
    <location>
        <begin position="20"/>
        <end position="560"/>
    </location>
</feature>
<organism evidence="3 4">
    <name type="scientific">Sandarakinorhabdus cyanobacteriorum</name>
    <dbReference type="NCBI Taxonomy" id="1981098"/>
    <lineage>
        <taxon>Bacteria</taxon>
        <taxon>Pseudomonadati</taxon>
        <taxon>Pseudomonadota</taxon>
        <taxon>Alphaproteobacteria</taxon>
        <taxon>Sphingomonadales</taxon>
        <taxon>Sphingosinicellaceae</taxon>
        <taxon>Sandarakinorhabdus</taxon>
    </lineage>
</organism>
<dbReference type="EMBL" id="NOXT01000128">
    <property type="protein sequence ID" value="OYQ23857.1"/>
    <property type="molecule type" value="Genomic_DNA"/>
</dbReference>